<dbReference type="SUPFAM" id="SSF56037">
    <property type="entry name" value="PheT/TilS domain"/>
    <property type="match status" value="1"/>
</dbReference>
<dbReference type="Pfam" id="PF03483">
    <property type="entry name" value="B3_4"/>
    <property type="match status" value="1"/>
</dbReference>
<accession>A0A650CP79</accession>
<dbReference type="PANTHER" id="PTHR39209">
    <property type="match status" value="1"/>
</dbReference>
<dbReference type="InterPro" id="IPR020825">
    <property type="entry name" value="Phe-tRNA_synthase-like_B3/B4"/>
</dbReference>
<protein>
    <recommendedName>
        <fullName evidence="1">B3/B4 tRNA-binding domain-containing protein</fullName>
    </recommendedName>
</protein>
<dbReference type="GeneID" id="42798517"/>
<feature type="domain" description="B3/B4 tRNA-binding" evidence="1">
    <location>
        <begin position="61"/>
        <end position="214"/>
    </location>
</feature>
<proteinExistence type="predicted"/>
<evidence type="ECO:0000259" key="1">
    <source>
        <dbReference type="SMART" id="SM00873"/>
    </source>
</evidence>
<organism evidence="2 3">
    <name type="scientific">Stygiolobus azoricus</name>
    <dbReference type="NCBI Taxonomy" id="41675"/>
    <lineage>
        <taxon>Archaea</taxon>
        <taxon>Thermoproteota</taxon>
        <taxon>Thermoprotei</taxon>
        <taxon>Sulfolobales</taxon>
        <taxon>Sulfolobaceae</taxon>
        <taxon>Stygiolobus</taxon>
    </lineage>
</organism>
<evidence type="ECO:0000313" key="2">
    <source>
        <dbReference type="EMBL" id="QGR19505.1"/>
    </source>
</evidence>
<dbReference type="Gene3D" id="3.50.40.10">
    <property type="entry name" value="Phenylalanyl-trna Synthetase, Chain B, domain 3"/>
    <property type="match status" value="1"/>
</dbReference>
<dbReference type="AlphaFoldDB" id="A0A650CP79"/>
<dbReference type="SMART" id="SM00873">
    <property type="entry name" value="B3_4"/>
    <property type="match status" value="1"/>
</dbReference>
<dbReference type="EMBL" id="CP045483">
    <property type="protein sequence ID" value="QGR19505.1"/>
    <property type="molecule type" value="Genomic_DNA"/>
</dbReference>
<dbReference type="GO" id="GO:0004826">
    <property type="term" value="F:phenylalanine-tRNA ligase activity"/>
    <property type="evidence" value="ECO:0007669"/>
    <property type="project" value="InterPro"/>
</dbReference>
<dbReference type="RefSeq" id="WP_156006343.1">
    <property type="nucleotide sequence ID" value="NZ_CP045483.1"/>
</dbReference>
<gene>
    <name evidence="2" type="ORF">D1868_05565</name>
</gene>
<name>A0A650CP79_9CREN</name>
<dbReference type="OrthoDB" id="35982at2157"/>
<sequence length="224" mass="25157">MSKISISDEAKRLGIFIAYTEVSGVIVRETDNGLEDEMKKIEEKYKGIDIDSLKDDPVVRAYRDFYWKIKIDPTKTRPSGEALRRRIARNGKLPRINNVVDIGNLVSADTLVPIGLYDTARFKYPIVLRLSKGNEEFLGIGKKESEKLDEGIPILVDDEGKVMHIYPHRDSQLTNVINTTENVLIVGAGVMGVPEELVRRATTRVAELLVKYASGKWNGEVTIL</sequence>
<dbReference type="Proteomes" id="UP000423396">
    <property type="component" value="Chromosome"/>
</dbReference>
<dbReference type="KEGG" id="sazo:D1868_05565"/>
<evidence type="ECO:0000313" key="3">
    <source>
        <dbReference type="Proteomes" id="UP000423396"/>
    </source>
</evidence>
<keyword evidence="3" id="KW-1185">Reference proteome</keyword>
<reference evidence="2 3" key="1">
    <citation type="submission" date="2019-10" db="EMBL/GenBank/DDBJ databases">
        <title>Genome Sequences from Six Type Strain Members of the Archaeal Family Sulfolobaceae: Acidianus ambivalens, Acidianus infernus, Metallosphaera prunae, Stygiolobus azoricus, Sulfolobus metallicus, and Sulfurisphaera ohwakuensis.</title>
        <authorList>
            <person name="Counts J.A."/>
            <person name="Kelly R.M."/>
        </authorList>
    </citation>
    <scope>NUCLEOTIDE SEQUENCE [LARGE SCALE GENOMIC DNA]</scope>
    <source>
        <strain evidence="2 3">FC6</strain>
    </source>
</reference>
<dbReference type="GO" id="GO:0003723">
    <property type="term" value="F:RNA binding"/>
    <property type="evidence" value="ECO:0007669"/>
    <property type="project" value="InterPro"/>
</dbReference>
<dbReference type="InterPro" id="IPR005146">
    <property type="entry name" value="B3/B4_tRNA-bd"/>
</dbReference>
<dbReference type="PANTHER" id="PTHR39209:SF2">
    <property type="entry name" value="CYTOPLASMIC PROTEIN"/>
    <property type="match status" value="1"/>
</dbReference>